<reference evidence="4" key="1">
    <citation type="journal article" date="2019" name="Int. J. Syst. Evol. Microbiol.">
        <title>The Global Catalogue of Microorganisms (GCM) 10K type strain sequencing project: providing services to taxonomists for standard genome sequencing and annotation.</title>
        <authorList>
            <consortium name="The Broad Institute Genomics Platform"/>
            <consortium name="The Broad Institute Genome Sequencing Center for Infectious Disease"/>
            <person name="Wu L."/>
            <person name="Ma J."/>
        </authorList>
    </citation>
    <scope>NUCLEOTIDE SEQUENCE [LARGE SCALE GENOMIC DNA]</scope>
    <source>
        <strain evidence="4">JCM 18304</strain>
    </source>
</reference>
<evidence type="ECO:0000313" key="4">
    <source>
        <dbReference type="Proteomes" id="UP001501570"/>
    </source>
</evidence>
<keyword evidence="4" id="KW-1185">Reference proteome</keyword>
<dbReference type="EMBL" id="BAABJQ010000005">
    <property type="protein sequence ID" value="GAA5183172.1"/>
    <property type="molecule type" value="Genomic_DNA"/>
</dbReference>
<feature type="region of interest" description="Disordered" evidence="1">
    <location>
        <begin position="66"/>
        <end position="97"/>
    </location>
</feature>
<evidence type="ECO:0000256" key="1">
    <source>
        <dbReference type="SAM" id="MobiDB-lite"/>
    </source>
</evidence>
<keyword evidence="2" id="KW-1133">Transmembrane helix</keyword>
<accession>A0ABP9RQH5</accession>
<evidence type="ECO:0000313" key="3">
    <source>
        <dbReference type="EMBL" id="GAA5183172.1"/>
    </source>
</evidence>
<keyword evidence="2" id="KW-0812">Transmembrane</keyword>
<sequence length="134" mass="13633">MRNWIAGAMTILGSLLVIGGAVTVILRAWWKPATEAAEAPVTAAEPAPVSAASTVGTDLFGTTTLPSPYAVSAPPAEPHPVSAPPSTAEPTRGPRPFGRFDAPERLIAWGIVLLVLAAVAAGAISFDLASAPVR</sequence>
<gene>
    <name evidence="3" type="ORF">GCM10023322_21830</name>
</gene>
<dbReference type="RefSeq" id="WP_345628547.1">
    <property type="nucleotide sequence ID" value="NZ_BAABJQ010000005.1"/>
</dbReference>
<dbReference type="Proteomes" id="UP001501570">
    <property type="component" value="Unassembled WGS sequence"/>
</dbReference>
<name>A0ABP9RQH5_9ACTN</name>
<feature type="transmembrane region" description="Helical" evidence="2">
    <location>
        <begin position="106"/>
        <end position="129"/>
    </location>
</feature>
<evidence type="ECO:0000256" key="2">
    <source>
        <dbReference type="SAM" id="Phobius"/>
    </source>
</evidence>
<keyword evidence="2" id="KW-0472">Membrane</keyword>
<organism evidence="3 4">
    <name type="scientific">Rugosimonospora acidiphila</name>
    <dbReference type="NCBI Taxonomy" id="556531"/>
    <lineage>
        <taxon>Bacteria</taxon>
        <taxon>Bacillati</taxon>
        <taxon>Actinomycetota</taxon>
        <taxon>Actinomycetes</taxon>
        <taxon>Micromonosporales</taxon>
        <taxon>Micromonosporaceae</taxon>
        <taxon>Rugosimonospora</taxon>
    </lineage>
</organism>
<comment type="caution">
    <text evidence="3">The sequence shown here is derived from an EMBL/GenBank/DDBJ whole genome shotgun (WGS) entry which is preliminary data.</text>
</comment>
<protein>
    <submittedName>
        <fullName evidence="3">Uncharacterized protein</fullName>
    </submittedName>
</protein>
<proteinExistence type="predicted"/>
<feature type="transmembrane region" description="Helical" evidence="2">
    <location>
        <begin position="7"/>
        <end position="30"/>
    </location>
</feature>